<keyword evidence="1" id="KW-1133">Transmembrane helix</keyword>
<keyword evidence="1" id="KW-0812">Transmembrane</keyword>
<feature type="transmembrane region" description="Helical" evidence="1">
    <location>
        <begin position="138"/>
        <end position="163"/>
    </location>
</feature>
<comment type="caution">
    <text evidence="3">The sequence shown here is derived from an EMBL/GenBank/DDBJ whole genome shotgun (WGS) entry which is preliminary data.</text>
</comment>
<feature type="domain" description="Prepilin type IV endopeptidase peptidase" evidence="2">
    <location>
        <begin position="70"/>
        <end position="157"/>
    </location>
</feature>
<name>A0ABS6URS4_9PSEU</name>
<evidence type="ECO:0000313" key="4">
    <source>
        <dbReference type="Proteomes" id="UP000694287"/>
    </source>
</evidence>
<accession>A0ABS6URS4</accession>
<evidence type="ECO:0000259" key="2">
    <source>
        <dbReference type="Pfam" id="PF01478"/>
    </source>
</evidence>
<sequence>MNVVLVGACTAALAGPAVLTLARRASSLSYAPGPWDVAAATAVAGLTATLVLARQPAELAMLLPVVVLGGAAAVVDAREGRLPDALTGPLLLGSLVAVLAAGRSLVGVAASVAILLVLKMTAAAAVGWGDVKLLPSLVAVLTVQGAVLTGIVLMALLVALSALLIRLSPGRRSAVVPYGPALVVGTLVAAVGL</sequence>
<feature type="transmembrane region" description="Helical" evidence="1">
    <location>
        <begin position="59"/>
        <end position="78"/>
    </location>
</feature>
<keyword evidence="1" id="KW-0472">Membrane</keyword>
<keyword evidence="4" id="KW-1185">Reference proteome</keyword>
<feature type="transmembrane region" description="Helical" evidence="1">
    <location>
        <begin position="90"/>
        <end position="118"/>
    </location>
</feature>
<dbReference type="Pfam" id="PF01478">
    <property type="entry name" value="Peptidase_A24"/>
    <property type="match status" value="1"/>
</dbReference>
<evidence type="ECO:0000313" key="3">
    <source>
        <dbReference type="EMBL" id="MBW0134949.1"/>
    </source>
</evidence>
<gene>
    <name evidence="3" type="ORF">I4I81_11860</name>
</gene>
<protein>
    <submittedName>
        <fullName evidence="3">Prepilin peptidase</fullName>
    </submittedName>
</protein>
<feature type="transmembrane region" description="Helical" evidence="1">
    <location>
        <begin position="175"/>
        <end position="192"/>
    </location>
</feature>
<dbReference type="Proteomes" id="UP000694287">
    <property type="component" value="Unassembled WGS sequence"/>
</dbReference>
<proteinExistence type="predicted"/>
<dbReference type="InterPro" id="IPR000045">
    <property type="entry name" value="Prepilin_IV_endopep_pep"/>
</dbReference>
<reference evidence="3 4" key="1">
    <citation type="submission" date="2020-11" db="EMBL/GenBank/DDBJ databases">
        <title>Pseudonocardia abyssalis sp. nov. and Pseudonocardia oceani sp. nov., description and phylogenomic analysis of two novel actinomycetes isolated from the deep Southern Ocean.</title>
        <authorList>
            <person name="Parra J."/>
        </authorList>
    </citation>
    <scope>NUCLEOTIDE SEQUENCE [LARGE SCALE GENOMIC DNA]</scope>
    <source>
        <strain evidence="3 4">KRD-168</strain>
    </source>
</reference>
<dbReference type="RefSeq" id="WP_218606172.1">
    <property type="nucleotide sequence ID" value="NZ_JADQDJ010000529.1"/>
</dbReference>
<organism evidence="3 4">
    <name type="scientific">Pseudonocardia abyssalis</name>
    <dbReference type="NCBI Taxonomy" id="2792008"/>
    <lineage>
        <taxon>Bacteria</taxon>
        <taxon>Bacillati</taxon>
        <taxon>Actinomycetota</taxon>
        <taxon>Actinomycetes</taxon>
        <taxon>Pseudonocardiales</taxon>
        <taxon>Pseudonocardiaceae</taxon>
        <taxon>Pseudonocardia</taxon>
    </lineage>
</organism>
<dbReference type="EMBL" id="JADQDK010000001">
    <property type="protein sequence ID" value="MBW0134949.1"/>
    <property type="molecule type" value="Genomic_DNA"/>
</dbReference>
<evidence type="ECO:0000256" key="1">
    <source>
        <dbReference type="SAM" id="Phobius"/>
    </source>
</evidence>